<protein>
    <submittedName>
        <fullName evidence="4">Uncharacterized protein LOC112680242</fullName>
    </submittedName>
</protein>
<keyword evidence="1" id="KW-0479">Metal-binding</keyword>
<dbReference type="Pfam" id="PF00098">
    <property type="entry name" value="zf-CCHC"/>
    <property type="match status" value="1"/>
</dbReference>
<dbReference type="Proteomes" id="UP000694846">
    <property type="component" value="Unplaced"/>
</dbReference>
<dbReference type="GO" id="GO:0008270">
    <property type="term" value="F:zinc ion binding"/>
    <property type="evidence" value="ECO:0007669"/>
    <property type="project" value="UniProtKB-KW"/>
</dbReference>
<dbReference type="PROSITE" id="PS50158">
    <property type="entry name" value="ZF_CCHC"/>
    <property type="match status" value="1"/>
</dbReference>
<dbReference type="GeneID" id="112680242"/>
<dbReference type="AlphaFoldDB" id="A0A8B8F5S9"/>
<name>A0A8B8F5S9_9HEMI</name>
<evidence type="ECO:0000313" key="4">
    <source>
        <dbReference type="RefSeq" id="XP_025406063.1"/>
    </source>
</evidence>
<evidence type="ECO:0000256" key="1">
    <source>
        <dbReference type="PROSITE-ProRule" id="PRU00047"/>
    </source>
</evidence>
<accession>A0A8B8F5S9</accession>
<proteinExistence type="predicted"/>
<dbReference type="InterPro" id="IPR001878">
    <property type="entry name" value="Znf_CCHC"/>
</dbReference>
<dbReference type="Gene3D" id="4.10.60.10">
    <property type="entry name" value="Zinc finger, CCHC-type"/>
    <property type="match status" value="1"/>
</dbReference>
<reference evidence="4" key="1">
    <citation type="submission" date="2025-08" db="UniProtKB">
        <authorList>
            <consortium name="RefSeq"/>
        </authorList>
    </citation>
    <scope>IDENTIFICATION</scope>
    <source>
        <tissue evidence="4">Whole body</tissue>
    </source>
</reference>
<dbReference type="GO" id="GO:0003676">
    <property type="term" value="F:nucleic acid binding"/>
    <property type="evidence" value="ECO:0007669"/>
    <property type="project" value="InterPro"/>
</dbReference>
<dbReference type="SMART" id="SM00343">
    <property type="entry name" value="ZnF_C2HC"/>
    <property type="match status" value="2"/>
</dbReference>
<keyword evidence="1" id="KW-0862">Zinc</keyword>
<dbReference type="RefSeq" id="XP_025406063.1">
    <property type="nucleotide sequence ID" value="XM_025550278.1"/>
</dbReference>
<evidence type="ECO:0000313" key="3">
    <source>
        <dbReference type="Proteomes" id="UP000694846"/>
    </source>
</evidence>
<dbReference type="InterPro" id="IPR036875">
    <property type="entry name" value="Znf_CCHC_sf"/>
</dbReference>
<gene>
    <name evidence="4" type="primary">LOC112680242</name>
</gene>
<keyword evidence="3" id="KW-1185">Reference proteome</keyword>
<keyword evidence="1" id="KW-0863">Zinc-finger</keyword>
<sequence length="162" mass="17857">MSGKEQADKLAGVLQSKMGDSVGIRRPSPSVSLLLIGIEDSVDATELRSALESYDSDLVSVRDIVIRESKNGVRSTIIRAPLRAGMRLIEERKIRVGWATCRVREFDRTSQRCDRCKETGHTSKACTGLERRKCFRCKAEGHLIADCGQQGAKVPNALCPPK</sequence>
<evidence type="ECO:0000259" key="2">
    <source>
        <dbReference type="PROSITE" id="PS50158"/>
    </source>
</evidence>
<dbReference type="SUPFAM" id="SSF57756">
    <property type="entry name" value="Retrovirus zinc finger-like domains"/>
    <property type="match status" value="1"/>
</dbReference>
<feature type="domain" description="CCHC-type" evidence="2">
    <location>
        <begin position="132"/>
        <end position="147"/>
    </location>
</feature>
<dbReference type="OrthoDB" id="7490362at2759"/>
<organism evidence="3 4">
    <name type="scientific">Sipha flava</name>
    <name type="common">yellow sugarcane aphid</name>
    <dbReference type="NCBI Taxonomy" id="143950"/>
    <lineage>
        <taxon>Eukaryota</taxon>
        <taxon>Metazoa</taxon>
        <taxon>Ecdysozoa</taxon>
        <taxon>Arthropoda</taxon>
        <taxon>Hexapoda</taxon>
        <taxon>Insecta</taxon>
        <taxon>Pterygota</taxon>
        <taxon>Neoptera</taxon>
        <taxon>Paraneoptera</taxon>
        <taxon>Hemiptera</taxon>
        <taxon>Sternorrhyncha</taxon>
        <taxon>Aphidomorpha</taxon>
        <taxon>Aphidoidea</taxon>
        <taxon>Aphididae</taxon>
        <taxon>Sipha</taxon>
    </lineage>
</organism>